<evidence type="ECO:0000313" key="1">
    <source>
        <dbReference type="EMBL" id="MFC2925017.1"/>
    </source>
</evidence>
<dbReference type="EMBL" id="JBHRSV010000001">
    <property type="protein sequence ID" value="MFC2925017.1"/>
    <property type="molecule type" value="Genomic_DNA"/>
</dbReference>
<keyword evidence="2" id="KW-1185">Reference proteome</keyword>
<evidence type="ECO:0000313" key="2">
    <source>
        <dbReference type="Proteomes" id="UP001595379"/>
    </source>
</evidence>
<sequence>MLPSSILRLADPADLTPSFAMRLISIIRARLTGKGSRADTGQLFTAETRNVSTGVWELSVTDPEDGQVYRITVQRENDAIADDISVARRLAHAEGKAA</sequence>
<protein>
    <recommendedName>
        <fullName evidence="3">PepSY domain-containing protein</fullName>
    </recommendedName>
</protein>
<organism evidence="1 2">
    <name type="scientific">Hyphobacterium vulgare</name>
    <dbReference type="NCBI Taxonomy" id="1736751"/>
    <lineage>
        <taxon>Bacteria</taxon>
        <taxon>Pseudomonadati</taxon>
        <taxon>Pseudomonadota</taxon>
        <taxon>Alphaproteobacteria</taxon>
        <taxon>Maricaulales</taxon>
        <taxon>Maricaulaceae</taxon>
        <taxon>Hyphobacterium</taxon>
    </lineage>
</organism>
<comment type="caution">
    <text evidence="1">The sequence shown here is derived from an EMBL/GenBank/DDBJ whole genome shotgun (WGS) entry which is preliminary data.</text>
</comment>
<dbReference type="Proteomes" id="UP001595379">
    <property type="component" value="Unassembled WGS sequence"/>
</dbReference>
<accession>A0ABV6ZUB6</accession>
<evidence type="ECO:0008006" key="3">
    <source>
        <dbReference type="Google" id="ProtNLM"/>
    </source>
</evidence>
<gene>
    <name evidence="1" type="ORF">ACFOOR_02740</name>
</gene>
<name>A0ABV6ZUB6_9PROT</name>
<reference evidence="2" key="1">
    <citation type="journal article" date="2019" name="Int. J. Syst. Evol. Microbiol.">
        <title>The Global Catalogue of Microorganisms (GCM) 10K type strain sequencing project: providing services to taxonomists for standard genome sequencing and annotation.</title>
        <authorList>
            <consortium name="The Broad Institute Genomics Platform"/>
            <consortium name="The Broad Institute Genome Sequencing Center for Infectious Disease"/>
            <person name="Wu L."/>
            <person name="Ma J."/>
        </authorList>
    </citation>
    <scope>NUCLEOTIDE SEQUENCE [LARGE SCALE GENOMIC DNA]</scope>
    <source>
        <strain evidence="2">KCTC 52487</strain>
    </source>
</reference>
<proteinExistence type="predicted"/>
<dbReference type="RefSeq" id="WP_343163900.1">
    <property type="nucleotide sequence ID" value="NZ_JBHRSV010000001.1"/>
</dbReference>